<organism evidence="2">
    <name type="scientific">Strongyloides stercoralis</name>
    <name type="common">Threadworm</name>
    <dbReference type="NCBI Taxonomy" id="6248"/>
    <lineage>
        <taxon>Eukaryota</taxon>
        <taxon>Metazoa</taxon>
        <taxon>Ecdysozoa</taxon>
        <taxon>Nematoda</taxon>
        <taxon>Chromadorea</taxon>
        <taxon>Rhabditida</taxon>
        <taxon>Tylenchina</taxon>
        <taxon>Panagrolaimomorpha</taxon>
        <taxon>Strongyloidoidea</taxon>
        <taxon>Strongyloididae</taxon>
        <taxon>Strongyloides</taxon>
    </lineage>
</organism>
<evidence type="ECO:0000313" key="2">
    <source>
        <dbReference type="WBParaSite" id="SSTP_0000582500.1"/>
    </source>
</evidence>
<dbReference type="Proteomes" id="UP000035681">
    <property type="component" value="Unplaced"/>
</dbReference>
<accession>A0A0K0E8J3</accession>
<evidence type="ECO:0000313" key="3">
    <source>
        <dbReference type="WBParaSite" id="TCONS_00002993.p1"/>
    </source>
</evidence>
<proteinExistence type="predicted"/>
<name>A0A0K0E8J3_STRER</name>
<dbReference type="GO" id="GO:0005634">
    <property type="term" value="C:nucleus"/>
    <property type="evidence" value="ECO:0007669"/>
    <property type="project" value="TreeGrafter"/>
</dbReference>
<dbReference type="GO" id="GO:0070129">
    <property type="term" value="P:regulation of mitochondrial translation"/>
    <property type="evidence" value="ECO:0007669"/>
    <property type="project" value="TreeGrafter"/>
</dbReference>
<dbReference type="AlphaFoldDB" id="A0A0K0E8J3"/>
<sequence>MIRCLTKKNIYVKNILNVQKCLIKTKAIGIKKIKSKTVNLPNKISKEDENFVYVSKNFHKKVPGHITLTYGTSKLPYFLFTNMIEDSEVYELIESKLFIENFLLKLENGNQGIINLLKCNEDIMNFSILLCGKRMTGTNSENRNIILDRLWNALEKYNFNLTIKSINTRLKVWKENGKSFDVKEMLNDLEVKRKLAPDQKFMNFMIHQLADCGMEDELNNFKDELIKRNLYSSKDYELAMIRCLSVKKMDLNCDNLIESFINKYGEDSKYEALSEAILGASKQVNLPRIYSLLRRTIFSREDGLKTYYSFFLKNNIIMEIIWNLEVMSLSTNKNAARNFIHDVLKHNFPKIIGLKLNITECERHINEGNYYIGALLFRRFSNYVRKLGNERYDNLVAYLLQKILKEMVINRTDKEEMKPVLNHLTSKFKNRTSIFCDLEFFILTSKKYSCFEKLNMFLSFVDEIDPYRERYHLIYPIIAHETDIKNILSILFIWKNSGYNDLMKLNFHLIYLYVLKRMLFMLDNKYYYNNHYERLEHIKQIFISYDIPEYVIYYWMFRLKNYYEQKKDIYQCNTLHLPLKDLTNWLKNNNEKRFIPITTVDMKKEEVDNQLTNYIKTKNLKNINSILNEKSTYQIVDVNSYTDKIIDVYLENDRRDEMITFITNISNYYTPLFGKIPLISIEQISKVLQVFPKNIQNVNDILKIINLIRNKFYVIDAKRDFFLTNKSGMENLIVPLLDSSIKEGFTDKHIDDLQLLIINLFNFKRNNKIGRIERSKDLITPLFIHEILKHLNWDKAVEVFFKFQLNHRLLNGILVLLNHGLKTSNNLLQQASLLSEFKKYTNEYKINYYYIAALANSKNFNVTENEIQKIIQSSENAHLARTYMLIKHLPYLSETDKWQENFLKACLLWKNSEDKKNILNYVLVEQYI</sequence>
<dbReference type="PANTHER" id="PTHR46669:SF1">
    <property type="entry name" value="LEUCINE-RICH PPR MOTIF-CONTAINING PROTEIN, MITOCHONDRIAL"/>
    <property type="match status" value="1"/>
</dbReference>
<keyword evidence="1" id="KW-1185">Reference proteome</keyword>
<dbReference type="STRING" id="6248.A0A0K0E8J3"/>
<protein>
    <submittedName>
        <fullName evidence="2">Mitochondrial translation factor ATP22</fullName>
    </submittedName>
    <submittedName>
        <fullName evidence="3">Pentacotripeptide-repeat region of PRORP domain-containing protein</fullName>
    </submittedName>
</protein>
<dbReference type="PANTHER" id="PTHR46669">
    <property type="entry name" value="LEUCINE-RICH PPR MOTIF-CONTAINING PROTEIN, MITOCHONDRIAL"/>
    <property type="match status" value="1"/>
</dbReference>
<reference evidence="2" key="1">
    <citation type="submission" date="2015-08" db="UniProtKB">
        <authorList>
            <consortium name="WormBaseParasite"/>
        </authorList>
    </citation>
    <scope>IDENTIFICATION</scope>
</reference>
<dbReference type="GO" id="GO:0003730">
    <property type="term" value="F:mRNA 3'-UTR binding"/>
    <property type="evidence" value="ECO:0007669"/>
    <property type="project" value="TreeGrafter"/>
</dbReference>
<dbReference type="WBParaSite" id="SSTP_0000582500.1">
    <property type="protein sequence ID" value="SSTP_0000582500.1"/>
    <property type="gene ID" value="SSTP_0000582500"/>
</dbReference>
<evidence type="ECO:0000313" key="1">
    <source>
        <dbReference type="Proteomes" id="UP000035681"/>
    </source>
</evidence>
<dbReference type="WBParaSite" id="TCONS_00002993.p1">
    <property type="protein sequence ID" value="TCONS_00002993.p1"/>
    <property type="gene ID" value="XLOC_002765"/>
</dbReference>
<dbReference type="GO" id="GO:0005739">
    <property type="term" value="C:mitochondrion"/>
    <property type="evidence" value="ECO:0007669"/>
    <property type="project" value="TreeGrafter"/>
</dbReference>
<dbReference type="InterPro" id="IPR033490">
    <property type="entry name" value="LRP130"/>
</dbReference>